<dbReference type="Pfam" id="PF00317">
    <property type="entry name" value="Ribonuc_red_lgN"/>
    <property type="match status" value="1"/>
</dbReference>
<dbReference type="InterPro" id="IPR004042">
    <property type="entry name" value="Intein_endonuc_central"/>
</dbReference>
<comment type="cofactor">
    <cofactor evidence="1">
        <name>adenosylcob(III)alamin</name>
        <dbReference type="ChEBI" id="CHEBI:18408"/>
    </cofactor>
</comment>
<comment type="catalytic activity">
    <reaction evidence="12 13">
        <text>a 2'-deoxyribonucleoside 5'-diphosphate + [thioredoxin]-disulfide + H2O = a ribonucleoside 5'-diphosphate + [thioredoxin]-dithiol</text>
        <dbReference type="Rhea" id="RHEA:23252"/>
        <dbReference type="Rhea" id="RHEA-COMP:10698"/>
        <dbReference type="Rhea" id="RHEA-COMP:10700"/>
        <dbReference type="ChEBI" id="CHEBI:15377"/>
        <dbReference type="ChEBI" id="CHEBI:29950"/>
        <dbReference type="ChEBI" id="CHEBI:50058"/>
        <dbReference type="ChEBI" id="CHEBI:57930"/>
        <dbReference type="ChEBI" id="CHEBI:73316"/>
        <dbReference type="EC" id="1.17.4.1"/>
    </reaction>
</comment>
<dbReference type="InterPro" id="IPR000788">
    <property type="entry name" value="RNR_lg_C"/>
</dbReference>
<comment type="similarity">
    <text evidence="2">Belongs to the ribonucleoside diphosphate reductase class-2 family.</text>
</comment>
<comment type="caution">
    <text evidence="15">The sequence shown here is derived from an EMBL/GenBank/DDBJ whole genome shotgun (WGS) entry which is preliminary data.</text>
</comment>
<dbReference type="PRINTS" id="PR00379">
    <property type="entry name" value="INTEIN"/>
</dbReference>
<organism evidence="15 16">
    <name type="scientific">Candidatus Sherwoodlollariibacterium unditelluris</name>
    <dbReference type="NCBI Taxonomy" id="1974757"/>
    <lineage>
        <taxon>Bacteria</taxon>
        <taxon>Pseudomonadati</taxon>
        <taxon>Candidatus Omnitrophota</taxon>
        <taxon>Candidatus Sherwoodlollariibacterium</taxon>
    </lineage>
</organism>
<evidence type="ECO:0000256" key="3">
    <source>
        <dbReference type="ARBA" id="ARBA00022628"/>
    </source>
</evidence>
<evidence type="ECO:0000256" key="11">
    <source>
        <dbReference type="ARBA" id="ARBA00025437"/>
    </source>
</evidence>
<dbReference type="InterPro" id="IPR004860">
    <property type="entry name" value="LAGLIDADG_dom"/>
</dbReference>
<dbReference type="NCBIfam" id="TIGR01443">
    <property type="entry name" value="intein_Cterm"/>
    <property type="match status" value="1"/>
</dbReference>
<dbReference type="InterPro" id="IPR006142">
    <property type="entry name" value="INTEIN"/>
</dbReference>
<dbReference type="PROSITE" id="PS50817">
    <property type="entry name" value="INTEIN_N_TER"/>
    <property type="match status" value="1"/>
</dbReference>
<dbReference type="InterPro" id="IPR036844">
    <property type="entry name" value="Hint_dom_sf"/>
</dbReference>
<dbReference type="InterPro" id="IPR024434">
    <property type="entry name" value="TSCPD_dom"/>
</dbReference>
<evidence type="ECO:0000256" key="12">
    <source>
        <dbReference type="ARBA" id="ARBA00047754"/>
    </source>
</evidence>
<dbReference type="GO" id="GO:0016539">
    <property type="term" value="P:intein-mediated protein splicing"/>
    <property type="evidence" value="ECO:0007669"/>
    <property type="project" value="InterPro"/>
</dbReference>
<dbReference type="AlphaFoldDB" id="A0A2G9YLQ9"/>
<dbReference type="GO" id="GO:0071897">
    <property type="term" value="P:DNA biosynthetic process"/>
    <property type="evidence" value="ECO:0007669"/>
    <property type="project" value="UniProtKB-KW"/>
</dbReference>
<dbReference type="InterPro" id="IPR003587">
    <property type="entry name" value="Hint_dom_N"/>
</dbReference>
<dbReference type="PROSITE" id="PS50819">
    <property type="entry name" value="INTEIN_ENDONUCLEASE"/>
    <property type="match status" value="1"/>
</dbReference>
<dbReference type="Proteomes" id="UP000231292">
    <property type="component" value="Unassembled WGS sequence"/>
</dbReference>
<proteinExistence type="inferred from homology"/>
<evidence type="ECO:0000256" key="13">
    <source>
        <dbReference type="RuleBase" id="RU003410"/>
    </source>
</evidence>
<protein>
    <recommendedName>
        <fullName evidence="13">Ribonucleoside-diphosphate reductase</fullName>
        <ecNumber evidence="13">1.17.4.1</ecNumber>
    </recommendedName>
</protein>
<dbReference type="Gene3D" id="3.20.70.20">
    <property type="match status" value="2"/>
</dbReference>
<dbReference type="GO" id="GO:0009263">
    <property type="term" value="P:deoxyribonucleotide biosynthetic process"/>
    <property type="evidence" value="ECO:0007669"/>
    <property type="project" value="UniProtKB-KW"/>
</dbReference>
<dbReference type="Pfam" id="PF14890">
    <property type="entry name" value="Intein_splicing"/>
    <property type="match status" value="1"/>
</dbReference>
<keyword evidence="8 13" id="KW-0560">Oxidoreductase</keyword>
<dbReference type="NCBIfam" id="TIGR01445">
    <property type="entry name" value="intein_Nterm"/>
    <property type="match status" value="1"/>
</dbReference>
<name>A0A2G9YLQ9_9BACT</name>
<dbReference type="Pfam" id="PF12637">
    <property type="entry name" value="TSCPD"/>
    <property type="match status" value="1"/>
</dbReference>
<keyword evidence="7" id="KW-0651">Protein splicing</keyword>
<evidence type="ECO:0000313" key="15">
    <source>
        <dbReference type="EMBL" id="PIP19653.1"/>
    </source>
</evidence>
<evidence type="ECO:0000256" key="10">
    <source>
        <dbReference type="ARBA" id="ARBA00023285"/>
    </source>
</evidence>
<evidence type="ECO:0000256" key="9">
    <source>
        <dbReference type="ARBA" id="ARBA00023116"/>
    </source>
</evidence>
<evidence type="ECO:0000256" key="8">
    <source>
        <dbReference type="ARBA" id="ARBA00023002"/>
    </source>
</evidence>
<dbReference type="InterPro" id="IPR030934">
    <property type="entry name" value="Intein_C"/>
</dbReference>
<dbReference type="CDD" id="cd00081">
    <property type="entry name" value="Hint"/>
    <property type="match status" value="1"/>
</dbReference>
<evidence type="ECO:0000256" key="1">
    <source>
        <dbReference type="ARBA" id="ARBA00001922"/>
    </source>
</evidence>
<feature type="domain" description="DOD-type homing endonuclease" evidence="14">
    <location>
        <begin position="435"/>
        <end position="577"/>
    </location>
</feature>
<dbReference type="SUPFAM" id="SSF51998">
    <property type="entry name" value="PFL-like glycyl radical enzymes"/>
    <property type="match status" value="1"/>
</dbReference>
<evidence type="ECO:0000256" key="6">
    <source>
        <dbReference type="ARBA" id="ARBA00022813"/>
    </source>
</evidence>
<comment type="similarity">
    <text evidence="13">Belongs to the ribonucleoside diphosphate reductase large chain family.</text>
</comment>
<dbReference type="Gene3D" id="2.170.16.10">
    <property type="entry name" value="Hedgehog/Intein (Hint) domain"/>
    <property type="match status" value="1"/>
</dbReference>
<dbReference type="InterPro" id="IPR027434">
    <property type="entry name" value="Homing_endonucl"/>
</dbReference>
<evidence type="ECO:0000256" key="5">
    <source>
        <dbReference type="ARBA" id="ARBA00022741"/>
    </source>
</evidence>
<dbReference type="GO" id="GO:0004748">
    <property type="term" value="F:ribonucleoside-diphosphate reductase activity, thioredoxin disulfide as acceptor"/>
    <property type="evidence" value="ECO:0007669"/>
    <property type="project" value="UniProtKB-EC"/>
</dbReference>
<dbReference type="InterPro" id="IPR003586">
    <property type="entry name" value="Hint_dom_C"/>
</dbReference>
<dbReference type="EC" id="1.17.4.1" evidence="13"/>
<dbReference type="InterPro" id="IPR008926">
    <property type="entry name" value="RNR_R1-su_N"/>
</dbReference>
<comment type="function">
    <text evidence="13">Provides the precursors necessary for DNA synthesis. Catalyzes the biosynthesis of deoxyribonucleotides from the corresponding ribonucleotides.</text>
</comment>
<comment type="function">
    <text evidence="11">Catalyzes the reduction of ribonucleotides to deoxyribonucleotides. May function to provide a pool of deoxyribonucleotide precursors for DNA repair during oxygen limitation and/or for immediate growth after restoration of oxygen.</text>
</comment>
<keyword evidence="6" id="KW-0068">Autocatalytic cleavage</keyword>
<keyword evidence="10" id="KW-0170">Cobalt</keyword>
<dbReference type="SMART" id="SM00305">
    <property type="entry name" value="HintC"/>
    <property type="match status" value="1"/>
</dbReference>
<dbReference type="Pfam" id="PF14528">
    <property type="entry name" value="LAGLIDADG_3"/>
    <property type="match status" value="1"/>
</dbReference>
<dbReference type="SMART" id="SM00306">
    <property type="entry name" value="HintN"/>
    <property type="match status" value="1"/>
</dbReference>
<evidence type="ECO:0000313" key="16">
    <source>
        <dbReference type="Proteomes" id="UP000231292"/>
    </source>
</evidence>
<dbReference type="SUPFAM" id="SSF55608">
    <property type="entry name" value="Homing endonucleases"/>
    <property type="match status" value="1"/>
</dbReference>
<keyword evidence="3" id="KW-0846">Cobalamin</keyword>
<dbReference type="InterPro" id="IPR013509">
    <property type="entry name" value="RNR_lsu_N"/>
</dbReference>
<dbReference type="InterPro" id="IPR050862">
    <property type="entry name" value="RdRp_reductase_class-2"/>
</dbReference>
<accession>A0A2G9YLQ9</accession>
<dbReference type="GO" id="GO:0005524">
    <property type="term" value="F:ATP binding"/>
    <property type="evidence" value="ECO:0007669"/>
    <property type="project" value="InterPro"/>
</dbReference>
<keyword evidence="4" id="KW-0237">DNA synthesis</keyword>
<gene>
    <name evidence="15" type="ORF">COX41_01710</name>
</gene>
<dbReference type="GO" id="GO:0031419">
    <property type="term" value="F:cobalamin binding"/>
    <property type="evidence" value="ECO:0007669"/>
    <property type="project" value="UniProtKB-KW"/>
</dbReference>
<reference evidence="15 16" key="1">
    <citation type="submission" date="2017-09" db="EMBL/GenBank/DDBJ databases">
        <title>Depth-based differentiation of microbial function through sediment-hosted aquifers and enrichment of novel symbionts in the deep terrestrial subsurface.</title>
        <authorList>
            <person name="Probst A.J."/>
            <person name="Ladd B."/>
            <person name="Jarett J.K."/>
            <person name="Geller-Mcgrath D.E."/>
            <person name="Sieber C.M."/>
            <person name="Emerson J.B."/>
            <person name="Anantharaman K."/>
            <person name="Thomas B.C."/>
            <person name="Malmstrom R."/>
            <person name="Stieglmeier M."/>
            <person name="Klingl A."/>
            <person name="Woyke T."/>
            <person name="Ryan C.M."/>
            <person name="Banfield J.F."/>
        </authorList>
    </citation>
    <scope>NUCLEOTIDE SEQUENCE [LARGE SCALE GENOMIC DNA]</scope>
    <source>
        <strain evidence="15">CG23_combo_of_CG06-09_8_20_14_all_41_10</strain>
    </source>
</reference>
<evidence type="ECO:0000256" key="4">
    <source>
        <dbReference type="ARBA" id="ARBA00022634"/>
    </source>
</evidence>
<dbReference type="GO" id="GO:0004519">
    <property type="term" value="F:endonuclease activity"/>
    <property type="evidence" value="ECO:0007669"/>
    <property type="project" value="InterPro"/>
</dbReference>
<dbReference type="EMBL" id="PCRK01000031">
    <property type="protein sequence ID" value="PIP19653.1"/>
    <property type="molecule type" value="Genomic_DNA"/>
</dbReference>
<keyword evidence="9 13" id="KW-0215">Deoxyribonucleotide synthesis</keyword>
<dbReference type="SUPFAM" id="SSF51294">
    <property type="entry name" value="Hedgehog/intein (Hint) domain"/>
    <property type="match status" value="1"/>
</dbReference>
<dbReference type="PROSITE" id="PS50818">
    <property type="entry name" value="INTEIN_C_TER"/>
    <property type="match status" value="1"/>
</dbReference>
<evidence type="ECO:0000259" key="14">
    <source>
        <dbReference type="PROSITE" id="PS50819"/>
    </source>
</evidence>
<keyword evidence="5" id="KW-0547">Nucleotide-binding</keyword>
<dbReference type="SUPFAM" id="SSF48168">
    <property type="entry name" value="R1 subunit of ribonucleotide reductase, N-terminal domain"/>
    <property type="match status" value="1"/>
</dbReference>
<evidence type="ECO:0000256" key="2">
    <source>
        <dbReference type="ARBA" id="ARBA00007405"/>
    </source>
</evidence>
<dbReference type="PANTHER" id="PTHR43371:SF1">
    <property type="entry name" value="RIBONUCLEOSIDE-DIPHOSPHATE REDUCTASE"/>
    <property type="match status" value="1"/>
</dbReference>
<dbReference type="InterPro" id="IPR006141">
    <property type="entry name" value="Intein_N"/>
</dbReference>
<sequence length="1182" mass="131913">MEGKLNLKLSENALKVLQRRYLKKDEQGKVIETPEEMFRRVAKAIVFADKAYGKTEKEVQELEAAFYRIMTNLEFMPNTPTLINAGRELGQLSACFVIPVEDSMVSIFEAVKSCALIHRTGGGTGMSFSHLRSKDSIVKTTGGLASGPVSFMKVFNAATQAVRQGGVRRGANMGILRVDHPDILEFIQCKESNKEITNFNISVAITDDFMQKLEKGEDYDLIDPHTHKVVQRLNTKEVFGLIVKQAHKNGEPGVIFIDRMNEFNPTPKLGRYEATNPCVVSGTLVSTERGLIKIEDLVKSFDGAKTRILTDNRIPHDDFDNSTSNLAVAIKPALGVTLHEISYAWNVGKRFVFKLTTKIGLELIATADHKILTKRGFVPLKNIKVGEEILIQSAKGYFNSDKRLPIAKQNNIVGRNGRKYKFDFPTEWTRELGVVLGWLIGDGWIRDDRNCCVAFAFGKKDSEGIKYIKPFMDRLAQYKVKGALRDRDVFHLGYHSRQVVDFFKALGVKVVCSESKEVPQSIFSATEEAVVGFLQGLFSTDGCVRDNPKSNSSWIALTSKSKSLLQQTQLLLLNLGIKSTLLDRSRPPRKGMFEYITKSGERKTYALDGNLYELGIFGASRERFKKEIGFLIKRKQTRLNNVRFKGFREEKFFNEVVSLDEVGMRDVYDLTEPITHSMVVNGIVTHQCGEQILLPYESCNLGSINLAKIYKKVDNRFEIDWDKLKEVTHLAVHFLDNVIDVNKFPLPQIEKATKATRKIGLGVMGWASLLIRLNIPYNSDEAVALAEKVMSFILNEAAKESLDLGKAKGTFSEFKGSIYDRKDGSTKIRNATLTTIAPTGTISIIAGPCSSGIEPLFAISYYRNVMDNDKLVEVEPLFEKAAKERGFYSRELMEKIAESGSLQHIEGVPEDVKRVFVTAHDIAPEWHVRMQAAFQKYVHNAVSKTINFPHEATVEDVRKSYLLAYKLGCKGITVYRDKSREEQVLNIGSSQDKKATKAEGVSADFKKEIAPRPRPEVIIGTTTKVSTGCGNLYVTINVDEEDRPFELFTQMGKAGGCAASQLEAIGRLVSLAFRSGIEVKAIIEQLRNIRCPSPSWEKGQRIFSCADAIARVVERRLVNAQVVKAPMEVESLAMKHSSEDEPAAGNLSNSRGNIVGVCPDCGGALRHEEGCMKCYACGFSKC</sequence>
<dbReference type="Pfam" id="PF02867">
    <property type="entry name" value="Ribonuc_red_lgC"/>
    <property type="match status" value="1"/>
</dbReference>
<dbReference type="PANTHER" id="PTHR43371">
    <property type="entry name" value="VITAMIN B12-DEPENDENT RIBONUCLEOTIDE REDUCTASE"/>
    <property type="match status" value="1"/>
</dbReference>
<dbReference type="UniPathway" id="UPA00326"/>
<evidence type="ECO:0000256" key="7">
    <source>
        <dbReference type="ARBA" id="ARBA00023000"/>
    </source>
</evidence>
<dbReference type="Gene3D" id="3.10.28.10">
    <property type="entry name" value="Homing endonucleases"/>
    <property type="match status" value="1"/>
</dbReference>